<accession>A0A1R0Y6X4</accession>
<dbReference type="InterPro" id="IPR036291">
    <property type="entry name" value="NAD(P)-bd_dom_sf"/>
</dbReference>
<keyword evidence="2" id="KW-0560">Oxidoreductase</keyword>
<evidence type="ECO:0000313" key="5">
    <source>
        <dbReference type="Proteomes" id="UP000187439"/>
    </source>
</evidence>
<dbReference type="Pfam" id="PF00107">
    <property type="entry name" value="ADH_zinc_N"/>
    <property type="match status" value="1"/>
</dbReference>
<dbReference type="GO" id="GO:0035925">
    <property type="term" value="F:mRNA 3'-UTR AU-rich region binding"/>
    <property type="evidence" value="ECO:0007669"/>
    <property type="project" value="TreeGrafter"/>
</dbReference>
<dbReference type="InterPro" id="IPR020843">
    <property type="entry name" value="ER"/>
</dbReference>
<feature type="domain" description="Enoyl reductase (ER)" evidence="3">
    <location>
        <begin position="10"/>
        <end position="322"/>
    </location>
</feature>
<evidence type="ECO:0000313" key="4">
    <source>
        <dbReference type="EMBL" id="OMD43096.1"/>
    </source>
</evidence>
<reference evidence="4 5" key="1">
    <citation type="submission" date="2016-10" db="EMBL/GenBank/DDBJ databases">
        <title>Paenibacillus species isolates.</title>
        <authorList>
            <person name="Beno S.M."/>
        </authorList>
    </citation>
    <scope>NUCLEOTIDE SEQUENCE [LARGE SCALE GENOMIC DNA]</scope>
    <source>
        <strain evidence="4 5">FSL H7-0710</strain>
    </source>
</reference>
<dbReference type="SUPFAM" id="SSF50129">
    <property type="entry name" value="GroES-like"/>
    <property type="match status" value="1"/>
</dbReference>
<sequence>MKAVIVDKFGSIENMKYADVEMPSINSNQILIRVQTTSVNFADIKARLGNKGQGKLPFILGLEASGIIEKIGNDVKSFYIGQRVLAFPHHGSYAEYVVADENLTFAIPDGIPFEIAGACGIVSFLSYKLLADIAKLQKGENILIHSASGGVGTTAIQIAKALGANNIIGTVGNEEKIPMALNAGADHTICYANGEFAEKVNELTDGKGVDIILDSVGGDITAQSLKCLAPMGRLVIFGNSNGRYGHVQTNDLHASCRSVLGFSLGTIRKERPEILKDTAVQIFRLLENGQLDIKISARFPLSEASLAHQFVENRNSTGKVLLYLEN</sequence>
<dbReference type="Gene3D" id="3.90.180.10">
    <property type="entry name" value="Medium-chain alcohol dehydrogenases, catalytic domain"/>
    <property type="match status" value="1"/>
</dbReference>
<dbReference type="InterPro" id="IPR002364">
    <property type="entry name" value="Quin_OxRdtase/zeta-crystal_CS"/>
</dbReference>
<dbReference type="SMART" id="SM00829">
    <property type="entry name" value="PKS_ER"/>
    <property type="match status" value="1"/>
</dbReference>
<dbReference type="InterPro" id="IPR011032">
    <property type="entry name" value="GroES-like_sf"/>
</dbReference>
<dbReference type="EMBL" id="MPTC01000003">
    <property type="protein sequence ID" value="OMD43096.1"/>
    <property type="molecule type" value="Genomic_DNA"/>
</dbReference>
<dbReference type="GO" id="GO:0008270">
    <property type="term" value="F:zinc ion binding"/>
    <property type="evidence" value="ECO:0007669"/>
    <property type="project" value="InterPro"/>
</dbReference>
<dbReference type="PANTHER" id="PTHR48106:SF13">
    <property type="entry name" value="QUINONE OXIDOREDUCTASE-RELATED"/>
    <property type="match status" value="1"/>
</dbReference>
<keyword evidence="1" id="KW-0521">NADP</keyword>
<dbReference type="GO" id="GO:0070402">
    <property type="term" value="F:NADPH binding"/>
    <property type="evidence" value="ECO:0007669"/>
    <property type="project" value="TreeGrafter"/>
</dbReference>
<proteinExistence type="predicted"/>
<dbReference type="GO" id="GO:0005829">
    <property type="term" value="C:cytosol"/>
    <property type="evidence" value="ECO:0007669"/>
    <property type="project" value="TreeGrafter"/>
</dbReference>
<evidence type="ECO:0000259" key="3">
    <source>
        <dbReference type="SMART" id="SM00829"/>
    </source>
</evidence>
<dbReference type="InterPro" id="IPR013149">
    <property type="entry name" value="ADH-like_C"/>
</dbReference>
<dbReference type="GO" id="GO:0003960">
    <property type="term" value="F:quinone reductase (NADPH) activity"/>
    <property type="evidence" value="ECO:0007669"/>
    <property type="project" value="TreeGrafter"/>
</dbReference>
<dbReference type="Pfam" id="PF08240">
    <property type="entry name" value="ADH_N"/>
    <property type="match status" value="1"/>
</dbReference>
<dbReference type="PANTHER" id="PTHR48106">
    <property type="entry name" value="QUINONE OXIDOREDUCTASE PIG3-RELATED"/>
    <property type="match status" value="1"/>
</dbReference>
<gene>
    <name evidence="4" type="ORF">BSK52_06280</name>
</gene>
<organism evidence="4 5">
    <name type="scientific">Paenibacillus odorifer</name>
    <dbReference type="NCBI Taxonomy" id="189426"/>
    <lineage>
        <taxon>Bacteria</taxon>
        <taxon>Bacillati</taxon>
        <taxon>Bacillota</taxon>
        <taxon>Bacilli</taxon>
        <taxon>Bacillales</taxon>
        <taxon>Paenibacillaceae</taxon>
        <taxon>Paenibacillus</taxon>
    </lineage>
</organism>
<evidence type="ECO:0000256" key="1">
    <source>
        <dbReference type="ARBA" id="ARBA00022857"/>
    </source>
</evidence>
<dbReference type="OrthoDB" id="9787435at2"/>
<evidence type="ECO:0000256" key="2">
    <source>
        <dbReference type="ARBA" id="ARBA00023002"/>
    </source>
</evidence>
<dbReference type="SUPFAM" id="SSF51735">
    <property type="entry name" value="NAD(P)-binding Rossmann-fold domains"/>
    <property type="match status" value="1"/>
</dbReference>
<dbReference type="PROSITE" id="PS01162">
    <property type="entry name" value="QOR_ZETA_CRYSTAL"/>
    <property type="match status" value="1"/>
</dbReference>
<dbReference type="Proteomes" id="UP000187439">
    <property type="component" value="Unassembled WGS sequence"/>
</dbReference>
<dbReference type="RefSeq" id="WP_076117785.1">
    <property type="nucleotide sequence ID" value="NZ_MPTC01000003.1"/>
</dbReference>
<dbReference type="InterPro" id="IPR013154">
    <property type="entry name" value="ADH-like_N"/>
</dbReference>
<dbReference type="CDD" id="cd08241">
    <property type="entry name" value="QOR1"/>
    <property type="match status" value="1"/>
</dbReference>
<name>A0A1R0Y6X4_9BACL</name>
<dbReference type="AlphaFoldDB" id="A0A1R0Y6X4"/>
<protein>
    <submittedName>
        <fullName evidence="4">Quinone oxidoreductase</fullName>
    </submittedName>
</protein>
<comment type="caution">
    <text evidence="4">The sequence shown here is derived from an EMBL/GenBank/DDBJ whole genome shotgun (WGS) entry which is preliminary data.</text>
</comment>
<dbReference type="Gene3D" id="3.40.50.720">
    <property type="entry name" value="NAD(P)-binding Rossmann-like Domain"/>
    <property type="match status" value="1"/>
</dbReference>